<dbReference type="InterPro" id="IPR014729">
    <property type="entry name" value="Rossmann-like_a/b/a_fold"/>
</dbReference>
<organism evidence="2 3">
    <name type="scientific">Stenotrophomonas nematodicola</name>
    <dbReference type="NCBI Taxonomy" id="2656746"/>
    <lineage>
        <taxon>Bacteria</taxon>
        <taxon>Pseudomonadati</taxon>
        <taxon>Pseudomonadota</taxon>
        <taxon>Gammaproteobacteria</taxon>
        <taxon>Lysobacterales</taxon>
        <taxon>Lysobacteraceae</taxon>
        <taxon>Stenotrophomonas</taxon>
    </lineage>
</organism>
<dbReference type="SUPFAM" id="SSF52402">
    <property type="entry name" value="Adenine nucleotide alpha hydrolases-like"/>
    <property type="match status" value="1"/>
</dbReference>
<accession>A0ABW7CY17</accession>
<keyword evidence="3" id="KW-1185">Reference proteome</keyword>
<dbReference type="Proteomes" id="UP001605261">
    <property type="component" value="Unassembled WGS sequence"/>
</dbReference>
<evidence type="ECO:0000259" key="1">
    <source>
        <dbReference type="Pfam" id="PF01507"/>
    </source>
</evidence>
<name>A0ABW7CY17_9GAMM</name>
<reference evidence="2 3" key="1">
    <citation type="submission" date="2024-09" db="EMBL/GenBank/DDBJ databases">
        <authorList>
            <consortium name="All-Russian atlas of soil microorganisms"/>
            <consortium name="as a basis for the search for new antimicrobial producers and enzymes with unique properties"/>
            <person name="Sokolova E.A."/>
            <person name="Voronina E.N."/>
        </authorList>
    </citation>
    <scope>NUCLEOTIDE SEQUENCE [LARGE SCALE GENOMIC DNA]</scope>
    <source>
        <strain evidence="2 3">AF-22b-331.1</strain>
    </source>
</reference>
<dbReference type="Gene3D" id="3.40.50.620">
    <property type="entry name" value="HUPs"/>
    <property type="match status" value="1"/>
</dbReference>
<protein>
    <submittedName>
        <fullName evidence="2">Phosphoadenosine phosphosulfate reductase family protein</fullName>
    </submittedName>
</protein>
<proteinExistence type="predicted"/>
<evidence type="ECO:0000313" key="2">
    <source>
        <dbReference type="EMBL" id="MFG6109830.1"/>
    </source>
</evidence>
<dbReference type="RefSeq" id="WP_394163671.1">
    <property type="nucleotide sequence ID" value="NZ_JBHGCJ010000008.1"/>
</dbReference>
<comment type="caution">
    <text evidence="2">The sequence shown here is derived from an EMBL/GenBank/DDBJ whole genome shotgun (WGS) entry which is preliminary data.</text>
</comment>
<gene>
    <name evidence="2" type="ORF">ACEU0G_003852</name>
</gene>
<sequence length="139" mass="15931">MLKAGPVLQWLGIRADESANHANQPRFNRHESGSMVWRPIFDWSVELLWAQHRKHGIAPNPLYALGMGRVGCMPCINCRKSELRNIADLFPDHIDRIRQWEKIVASANKRRSATFFPAVTDPTDVDWQLCNQDLAATRL</sequence>
<evidence type="ECO:0000313" key="3">
    <source>
        <dbReference type="Proteomes" id="UP001605261"/>
    </source>
</evidence>
<dbReference type="InterPro" id="IPR002500">
    <property type="entry name" value="PAPS_reduct_dom"/>
</dbReference>
<dbReference type="Pfam" id="PF01507">
    <property type="entry name" value="PAPS_reduct"/>
    <property type="match status" value="1"/>
</dbReference>
<dbReference type="EMBL" id="JBHGCJ010000008">
    <property type="protein sequence ID" value="MFG6109830.1"/>
    <property type="molecule type" value="Genomic_DNA"/>
</dbReference>
<feature type="domain" description="Phosphoadenosine phosphosulphate reductase" evidence="1">
    <location>
        <begin position="8"/>
        <end position="77"/>
    </location>
</feature>